<feature type="compositionally biased region" description="Polar residues" evidence="1">
    <location>
        <begin position="349"/>
        <end position="383"/>
    </location>
</feature>
<dbReference type="OrthoDB" id="5382203at2759"/>
<feature type="region of interest" description="Disordered" evidence="1">
    <location>
        <begin position="995"/>
        <end position="1065"/>
    </location>
</feature>
<feature type="region of interest" description="Disordered" evidence="1">
    <location>
        <begin position="924"/>
        <end position="962"/>
    </location>
</feature>
<feature type="compositionally biased region" description="Polar residues" evidence="1">
    <location>
        <begin position="616"/>
        <end position="642"/>
    </location>
</feature>
<feature type="compositionally biased region" description="Low complexity" evidence="1">
    <location>
        <begin position="745"/>
        <end position="758"/>
    </location>
</feature>
<feature type="region of interest" description="Disordered" evidence="1">
    <location>
        <begin position="854"/>
        <end position="902"/>
    </location>
</feature>
<feature type="compositionally biased region" description="Low complexity" evidence="1">
    <location>
        <begin position="292"/>
        <end position="327"/>
    </location>
</feature>
<dbReference type="Gene3D" id="1.10.20.10">
    <property type="entry name" value="Histone, subunit A"/>
    <property type="match status" value="1"/>
</dbReference>
<accession>M9MC15</accession>
<feature type="compositionally biased region" description="Polar residues" evidence="1">
    <location>
        <begin position="525"/>
        <end position="535"/>
    </location>
</feature>
<feature type="region of interest" description="Disordered" evidence="1">
    <location>
        <begin position="790"/>
        <end position="812"/>
    </location>
</feature>
<feature type="compositionally biased region" description="Low complexity" evidence="1">
    <location>
        <begin position="1003"/>
        <end position="1015"/>
    </location>
</feature>
<dbReference type="GO" id="GO:0046982">
    <property type="term" value="F:protein heterodimerization activity"/>
    <property type="evidence" value="ECO:0007669"/>
    <property type="project" value="InterPro"/>
</dbReference>
<feature type="region of interest" description="Disordered" evidence="1">
    <location>
        <begin position="1088"/>
        <end position="1121"/>
    </location>
</feature>
<dbReference type="AlphaFoldDB" id="M9MC15"/>
<feature type="region of interest" description="Disordered" evidence="1">
    <location>
        <begin position="577"/>
        <end position="763"/>
    </location>
</feature>
<evidence type="ECO:0000313" key="2">
    <source>
        <dbReference type="EMBL" id="GAC73133.1"/>
    </source>
</evidence>
<dbReference type="Proteomes" id="UP000011976">
    <property type="component" value="Unassembled WGS sequence"/>
</dbReference>
<dbReference type="SUPFAM" id="SSF47113">
    <property type="entry name" value="Histone-fold"/>
    <property type="match status" value="1"/>
</dbReference>
<dbReference type="STRING" id="1151754.M9MC15"/>
<name>M9MC15_PSEA3</name>
<feature type="compositionally biased region" description="Polar residues" evidence="1">
    <location>
        <begin position="790"/>
        <end position="805"/>
    </location>
</feature>
<feature type="compositionally biased region" description="Polar residues" evidence="1">
    <location>
        <begin position="1110"/>
        <end position="1119"/>
    </location>
</feature>
<gene>
    <name evidence="2" type="ORF">PANT_8c00086</name>
</gene>
<feature type="region of interest" description="Disordered" evidence="1">
    <location>
        <begin position="487"/>
        <end position="558"/>
    </location>
</feature>
<feature type="compositionally biased region" description="Low complexity" evidence="1">
    <location>
        <begin position="718"/>
        <end position="729"/>
    </location>
</feature>
<feature type="compositionally biased region" description="Polar residues" evidence="1">
    <location>
        <begin position="687"/>
        <end position="710"/>
    </location>
</feature>
<feature type="compositionally biased region" description="Low complexity" evidence="1">
    <location>
        <begin position="336"/>
        <end position="348"/>
    </location>
</feature>
<evidence type="ECO:0000256" key="1">
    <source>
        <dbReference type="SAM" id="MobiDB-lite"/>
    </source>
</evidence>
<sequence>MPASLENGATVLRDVPSFVSARAANTIISEDRPTRIQAETLLVLNGLLDELLLLILASAKSLATDRIKSDGMLKVLSNNLLAKDAVLEAELELRSYVDGKRAEGAKVPLGLMATSRLDGTDGFPVQSAFKALRLRCQFYSTLGDCDDDGLAKDQNIMSTDGRPIATVTQGVAIYVTALLEYVGQHVLQNVSRVIERDNSDEASLYDLRAAITEDEQLNPLYNKMAIKQELARRIDILEARRRKRTEDGARSGVRSDARVVKPWHVPTEGDFDEAAGPTLFSAKRASVQQPFSTASSSRHGHAASSSLGHADSSSLRASTSTLRTSSSIANHNAPESSSLVSSTGGASAQSNSRSSPVRNASGTTSRSEASTGSIGRRQSSDRSWSGMFGSMKRRGSFKQGSDPNGTAGRPFLQPDAASLQASQSGSALDPDDDFEALMLSNQTMKVSLTPNRLHTIEVAKKGDDANLGSVRRRPGTAGLRDEAAPAAGAFGQAPSPSATLSSQMSDAQSGAVNGAAGVLPETTFPRPSSRASLQTAVRPERRAAAPPPSSYRSPSPAFLGKTNLLARDVLEEDAGLPAQMSAAAPRRSGLRLQPRDDEAERASSNAKDLVDLFRSTPPSATSERFGSFGSDTASLNDGSSKKSAMGDRVRTLFGRKSTSSSGHGTPASPQQKTQRPMARGDTKPSLEGSQDTYVTSSTNNSMEQSRSLFSPTEAPFNRSAASRSSTSTSEHPTASADAAPDSKTTPDVTVVEPDTDAPNGTNGLGIGTTAAAAAAAAAGTAGIMAATRSVSHGSRSTSHASQTPSIAEGTIHDDTIADDASATSKTKVTEELVSRKVPWGYKRNSTNAGQLIERSGTPLSDRRRSIGYQSSNGHGVLPVRGASSAALSDNGHGAGGATVPTTPIASAADEQGAAASASSAVRSANAPSAWSGSIAPASSLTRTRRSSFGARPSTANQARRPSAHLETIQLLAELERAMRNCHSVDECRALVQKAMHSDGTPLSPSASGMSAASGGQEADGDRKGQASDSAAGAVAPSADQSNVAPAVTSGEKTSSKEAGGAALGQTGSGGAITSLEQAEQGLVVAWLLGGDDDPEPRRDSKAAERVVRESITSSGSGLTNGEADETVVRNFSLDSTASGKDVVKLASSSVVSLQSNYKDAQDEVAAE</sequence>
<protein>
    <submittedName>
        <fullName evidence="2">Uncharacterized protein</fullName>
    </submittedName>
</protein>
<proteinExistence type="predicted"/>
<reference evidence="3" key="1">
    <citation type="journal article" date="2013" name="Genome Announc.">
        <title>Genome sequence of the basidiomycetous yeast Pseudozyma antarctica T-34, a producer of the glycolipid biosurfactants mannosylerythritol lipids.</title>
        <authorList>
            <person name="Morita T."/>
            <person name="Koike H."/>
            <person name="Koyama Y."/>
            <person name="Hagiwara H."/>
            <person name="Ito E."/>
            <person name="Fukuoka T."/>
            <person name="Imura T."/>
            <person name="Machida M."/>
            <person name="Kitamoto D."/>
        </authorList>
    </citation>
    <scope>NUCLEOTIDE SEQUENCE [LARGE SCALE GENOMIC DNA]</scope>
    <source>
        <strain evidence="3">T-34</strain>
    </source>
</reference>
<feature type="region of interest" description="Disordered" evidence="1">
    <location>
        <begin position="284"/>
        <end position="412"/>
    </location>
</feature>
<organism evidence="2 3">
    <name type="scientific">Pseudozyma antarctica (strain T-34)</name>
    <name type="common">Yeast</name>
    <name type="synonym">Candida antarctica</name>
    <dbReference type="NCBI Taxonomy" id="1151754"/>
    <lineage>
        <taxon>Eukaryota</taxon>
        <taxon>Fungi</taxon>
        <taxon>Dikarya</taxon>
        <taxon>Basidiomycota</taxon>
        <taxon>Ustilaginomycotina</taxon>
        <taxon>Ustilaginomycetes</taxon>
        <taxon>Ustilaginales</taxon>
        <taxon>Ustilaginaceae</taxon>
        <taxon>Moesziomyces</taxon>
    </lineage>
</organism>
<feature type="compositionally biased region" description="Polar residues" evidence="1">
    <location>
        <begin position="499"/>
        <end position="511"/>
    </location>
</feature>
<feature type="compositionally biased region" description="Low complexity" evidence="1">
    <location>
        <begin position="487"/>
        <end position="498"/>
    </location>
</feature>
<dbReference type="InterPro" id="IPR009072">
    <property type="entry name" value="Histone-fold"/>
</dbReference>
<dbReference type="EMBL" id="DF196774">
    <property type="protein sequence ID" value="GAC73133.1"/>
    <property type="molecule type" value="Genomic_DNA"/>
</dbReference>
<evidence type="ECO:0000313" key="3">
    <source>
        <dbReference type="Proteomes" id="UP000011976"/>
    </source>
</evidence>
<feature type="compositionally biased region" description="Polar residues" evidence="1">
    <location>
        <begin position="656"/>
        <end position="674"/>
    </location>
</feature>
<feature type="compositionally biased region" description="Basic and acidic residues" evidence="1">
    <location>
        <begin position="1095"/>
        <end position="1108"/>
    </location>
</feature>